<evidence type="ECO:0000256" key="3">
    <source>
        <dbReference type="ARBA" id="ARBA00004804"/>
    </source>
</evidence>
<dbReference type="GO" id="GO:0005829">
    <property type="term" value="C:cytosol"/>
    <property type="evidence" value="ECO:0007669"/>
    <property type="project" value="TreeGrafter"/>
</dbReference>
<evidence type="ECO:0000259" key="16">
    <source>
        <dbReference type="PROSITE" id="PS00907"/>
    </source>
</evidence>
<evidence type="ECO:0000256" key="9">
    <source>
        <dbReference type="ARBA" id="ARBA00022793"/>
    </source>
</evidence>
<evidence type="ECO:0000256" key="12">
    <source>
        <dbReference type="HAMAP-Rule" id="MF_00218"/>
    </source>
</evidence>
<keyword evidence="8 12" id="KW-0963">Cytoplasm</keyword>
<dbReference type="CDD" id="cd00717">
    <property type="entry name" value="URO-D"/>
    <property type="match status" value="1"/>
</dbReference>
<evidence type="ECO:0000256" key="8">
    <source>
        <dbReference type="ARBA" id="ARBA00022490"/>
    </source>
</evidence>
<comment type="caution">
    <text evidence="17">The sequence shown here is derived from an EMBL/GenBank/DDBJ whole genome shotgun (WGS) entry which is preliminary data.</text>
</comment>
<feature type="binding site" evidence="12">
    <location>
        <position position="212"/>
    </location>
    <ligand>
        <name>substrate</name>
    </ligand>
</feature>
<feature type="binding site" evidence="12">
    <location>
        <position position="157"/>
    </location>
    <ligand>
        <name>substrate</name>
    </ligand>
</feature>
<keyword evidence="11 12" id="KW-0627">Porphyrin biosynthesis</keyword>
<organism evidence="17 18">
    <name type="scientific">Luteimonas salinisoli</name>
    <dbReference type="NCBI Taxonomy" id="2752307"/>
    <lineage>
        <taxon>Bacteria</taxon>
        <taxon>Pseudomonadati</taxon>
        <taxon>Pseudomonadota</taxon>
        <taxon>Gammaproteobacteria</taxon>
        <taxon>Lysobacterales</taxon>
        <taxon>Lysobacteraceae</taxon>
        <taxon>Luteimonas</taxon>
    </lineage>
</organism>
<dbReference type="UniPathway" id="UPA00251">
    <property type="reaction ID" value="UER00321"/>
</dbReference>
<dbReference type="PANTHER" id="PTHR21091:SF169">
    <property type="entry name" value="UROPORPHYRINOGEN DECARBOXYLASE"/>
    <property type="match status" value="1"/>
</dbReference>
<comment type="function">
    <text evidence="1 12">Catalyzes the decarboxylation of four acetate groups of uroporphyrinogen-III to yield coproporphyrinogen-III.</text>
</comment>
<evidence type="ECO:0000256" key="7">
    <source>
        <dbReference type="ARBA" id="ARBA00014308"/>
    </source>
</evidence>
<dbReference type="Gene3D" id="3.20.20.210">
    <property type="match status" value="1"/>
</dbReference>
<dbReference type="PROSITE" id="PS00907">
    <property type="entry name" value="UROD_2"/>
    <property type="match status" value="1"/>
</dbReference>
<comment type="similarity">
    <text evidence="4 12 14">Belongs to the uroporphyrinogen decarboxylase family.</text>
</comment>
<comment type="subunit">
    <text evidence="5 12">Homodimer.</text>
</comment>
<dbReference type="PANTHER" id="PTHR21091">
    <property type="entry name" value="METHYLTETRAHYDROFOLATE:HOMOCYSTEINE METHYLTRANSFERASE RELATED"/>
    <property type="match status" value="1"/>
</dbReference>
<evidence type="ECO:0000256" key="13">
    <source>
        <dbReference type="RuleBase" id="RU000554"/>
    </source>
</evidence>
<keyword evidence="10 12" id="KW-0456">Lyase</keyword>
<dbReference type="InterPro" id="IPR006361">
    <property type="entry name" value="Uroporphyrinogen_deCO2ase_HemE"/>
</dbReference>
<proteinExistence type="inferred from homology"/>
<feature type="domain" description="Uroporphyrinogen decarboxylase (URO-D)" evidence="15">
    <location>
        <begin position="25"/>
        <end position="34"/>
    </location>
</feature>
<evidence type="ECO:0000313" key="18">
    <source>
        <dbReference type="Proteomes" id="UP000578091"/>
    </source>
</evidence>
<dbReference type="SUPFAM" id="SSF51726">
    <property type="entry name" value="UROD/MetE-like"/>
    <property type="match status" value="1"/>
</dbReference>
<evidence type="ECO:0000256" key="1">
    <source>
        <dbReference type="ARBA" id="ARBA00002448"/>
    </source>
</evidence>
<reference evidence="17 18" key="1">
    <citation type="submission" date="2020-07" db="EMBL/GenBank/DDBJ databases">
        <title>Luteimonas sp. SJ-92.</title>
        <authorList>
            <person name="Huang X.-X."/>
            <person name="Xu L."/>
            <person name="Sun J.-Q."/>
        </authorList>
    </citation>
    <scope>NUCLEOTIDE SEQUENCE [LARGE SCALE GENOMIC DNA]</scope>
    <source>
        <strain evidence="17 18">SJ-92</strain>
    </source>
</reference>
<evidence type="ECO:0000256" key="10">
    <source>
        <dbReference type="ARBA" id="ARBA00023239"/>
    </source>
</evidence>
<dbReference type="AlphaFoldDB" id="A0A853JIP7"/>
<dbReference type="Pfam" id="PF01208">
    <property type="entry name" value="URO-D"/>
    <property type="match status" value="1"/>
</dbReference>
<dbReference type="GO" id="GO:0019353">
    <property type="term" value="P:protoporphyrinogen IX biosynthetic process from glutamate"/>
    <property type="evidence" value="ECO:0007669"/>
    <property type="project" value="TreeGrafter"/>
</dbReference>
<dbReference type="GO" id="GO:0004853">
    <property type="term" value="F:uroporphyrinogen decarboxylase activity"/>
    <property type="evidence" value="ECO:0007669"/>
    <property type="project" value="UniProtKB-UniRule"/>
</dbReference>
<evidence type="ECO:0000256" key="6">
    <source>
        <dbReference type="ARBA" id="ARBA00012288"/>
    </source>
</evidence>
<comment type="pathway">
    <text evidence="3 12 13">Porphyrin-containing compound metabolism; protoporphyrin-IX biosynthesis; coproporphyrinogen-III from 5-aminolevulinate: step 4/4.</text>
</comment>
<dbReference type="FunFam" id="3.20.20.210:FF:000001">
    <property type="entry name" value="Uroporphyrinogen decarboxylase"/>
    <property type="match status" value="1"/>
</dbReference>
<dbReference type="PROSITE" id="PS00906">
    <property type="entry name" value="UROD_1"/>
    <property type="match status" value="1"/>
</dbReference>
<dbReference type="NCBIfam" id="TIGR01464">
    <property type="entry name" value="hemE"/>
    <property type="match status" value="1"/>
</dbReference>
<dbReference type="EMBL" id="JACCKA010000091">
    <property type="protein sequence ID" value="NZA28318.1"/>
    <property type="molecule type" value="Genomic_DNA"/>
</dbReference>
<protein>
    <recommendedName>
        <fullName evidence="7 12">Uroporphyrinogen decarboxylase</fullName>
        <shortName evidence="12">UPD</shortName>
        <shortName evidence="12">URO-D</shortName>
        <ecNumber evidence="6 12">4.1.1.37</ecNumber>
    </recommendedName>
</protein>
<comment type="catalytic activity">
    <reaction evidence="12 13">
        <text>uroporphyrinogen III + 4 H(+) = coproporphyrinogen III + 4 CO2</text>
        <dbReference type="Rhea" id="RHEA:19865"/>
        <dbReference type="ChEBI" id="CHEBI:15378"/>
        <dbReference type="ChEBI" id="CHEBI:16526"/>
        <dbReference type="ChEBI" id="CHEBI:57308"/>
        <dbReference type="ChEBI" id="CHEBI:57309"/>
        <dbReference type="EC" id="4.1.1.37"/>
    </reaction>
</comment>
<name>A0A853JIP7_9GAMM</name>
<sequence>MTSLPPLKNDRLLRALRREPVDRTPVWLMRQAGRYLPEYRETRRKAGSFLAMAKNPELACEVTLQPLRRFPLDAAILFSDILTIPDAMGLELYFVEGEGPKFRKPVRDAAAIAALSVPDMETELRYVMDAVRTIRRELDGEVPLIGFSGSPWTLACYMVEGGGSRDFGRIKAMALNDPQALHALLTVNTDAVIAYLAAQRAAGAQVLQVFDTWGGVLSPAMYREFSLPYLARIARELERGEGGQRTPLILFGKGSAIHLEALADSGAEGIGVDWLVGMDDAARRVGGRVALQGNLDPAVIYGSPEAIRREVATVLDAYAAGNDGSREGHVFNLGHGMAPDMDPDHVAVLVEAVHGRSAR</sequence>
<evidence type="ECO:0000256" key="4">
    <source>
        <dbReference type="ARBA" id="ARBA00009935"/>
    </source>
</evidence>
<keyword evidence="18" id="KW-1185">Reference proteome</keyword>
<dbReference type="EC" id="4.1.1.37" evidence="6 12"/>
<dbReference type="InterPro" id="IPR038071">
    <property type="entry name" value="UROD/MetE-like_sf"/>
</dbReference>
<keyword evidence="9 12" id="KW-0210">Decarboxylase</keyword>
<feature type="binding site" evidence="12">
    <location>
        <position position="80"/>
    </location>
    <ligand>
        <name>substrate</name>
    </ligand>
</feature>
<evidence type="ECO:0000256" key="2">
    <source>
        <dbReference type="ARBA" id="ARBA00004496"/>
    </source>
</evidence>
<evidence type="ECO:0000256" key="14">
    <source>
        <dbReference type="RuleBase" id="RU004169"/>
    </source>
</evidence>
<comment type="caution">
    <text evidence="12">Lacks conserved residue(s) required for the propagation of feature annotation.</text>
</comment>
<accession>A0A853JIP7</accession>
<feature type="binding site" evidence="12">
    <location>
        <begin position="30"/>
        <end position="34"/>
    </location>
    <ligand>
        <name>substrate</name>
    </ligand>
</feature>
<feature type="site" description="Transition state stabilizer" evidence="12">
    <location>
        <position position="80"/>
    </location>
</feature>
<evidence type="ECO:0000256" key="5">
    <source>
        <dbReference type="ARBA" id="ARBA00011738"/>
    </source>
</evidence>
<evidence type="ECO:0000259" key="15">
    <source>
        <dbReference type="PROSITE" id="PS00906"/>
    </source>
</evidence>
<gene>
    <name evidence="12" type="primary">hemE</name>
    <name evidence="17" type="ORF">H0E84_18235</name>
</gene>
<comment type="subcellular location">
    <subcellularLocation>
        <location evidence="2 12">Cytoplasm</location>
    </subcellularLocation>
</comment>
<evidence type="ECO:0000256" key="11">
    <source>
        <dbReference type="ARBA" id="ARBA00023244"/>
    </source>
</evidence>
<dbReference type="InterPro" id="IPR000257">
    <property type="entry name" value="Uroporphyrinogen_deCOase"/>
</dbReference>
<feature type="domain" description="Uroporphyrinogen decarboxylase (URO-D)" evidence="16">
    <location>
        <begin position="145"/>
        <end position="161"/>
    </location>
</feature>
<evidence type="ECO:0000313" key="17">
    <source>
        <dbReference type="EMBL" id="NZA28318.1"/>
    </source>
</evidence>
<dbReference type="HAMAP" id="MF_00218">
    <property type="entry name" value="URO_D"/>
    <property type="match status" value="1"/>
</dbReference>
<feature type="binding site" evidence="12">
    <location>
        <position position="335"/>
    </location>
    <ligand>
        <name>substrate</name>
    </ligand>
</feature>
<dbReference type="Proteomes" id="UP000578091">
    <property type="component" value="Unassembled WGS sequence"/>
</dbReference>